<organism evidence="1 2">
    <name type="scientific">Hyalomma asiaticum</name>
    <name type="common">Tick</name>
    <dbReference type="NCBI Taxonomy" id="266040"/>
    <lineage>
        <taxon>Eukaryota</taxon>
        <taxon>Metazoa</taxon>
        <taxon>Ecdysozoa</taxon>
        <taxon>Arthropoda</taxon>
        <taxon>Chelicerata</taxon>
        <taxon>Arachnida</taxon>
        <taxon>Acari</taxon>
        <taxon>Parasitiformes</taxon>
        <taxon>Ixodida</taxon>
        <taxon>Ixodoidea</taxon>
        <taxon>Ixodidae</taxon>
        <taxon>Hyalomminae</taxon>
        <taxon>Hyalomma</taxon>
    </lineage>
</organism>
<keyword evidence="2" id="KW-1185">Reference proteome</keyword>
<reference evidence="1" key="1">
    <citation type="submission" date="2020-05" db="EMBL/GenBank/DDBJ databases">
        <title>Large-scale comparative analyses of tick genomes elucidate their genetic diversity and vector capacities.</title>
        <authorList>
            <person name="Jia N."/>
            <person name="Wang J."/>
            <person name="Shi W."/>
            <person name="Du L."/>
            <person name="Sun Y."/>
            <person name="Zhan W."/>
            <person name="Jiang J."/>
            <person name="Wang Q."/>
            <person name="Zhang B."/>
            <person name="Ji P."/>
            <person name="Sakyi L.B."/>
            <person name="Cui X."/>
            <person name="Yuan T."/>
            <person name="Jiang B."/>
            <person name="Yang W."/>
            <person name="Lam T.T.-Y."/>
            <person name="Chang Q."/>
            <person name="Ding S."/>
            <person name="Wang X."/>
            <person name="Zhu J."/>
            <person name="Ruan X."/>
            <person name="Zhao L."/>
            <person name="Wei J."/>
            <person name="Que T."/>
            <person name="Du C."/>
            <person name="Cheng J."/>
            <person name="Dai P."/>
            <person name="Han X."/>
            <person name="Huang E."/>
            <person name="Gao Y."/>
            <person name="Liu J."/>
            <person name="Shao H."/>
            <person name="Ye R."/>
            <person name="Li L."/>
            <person name="Wei W."/>
            <person name="Wang X."/>
            <person name="Wang C."/>
            <person name="Yang T."/>
            <person name="Huo Q."/>
            <person name="Li W."/>
            <person name="Guo W."/>
            <person name="Chen H."/>
            <person name="Zhou L."/>
            <person name="Ni X."/>
            <person name="Tian J."/>
            <person name="Zhou Y."/>
            <person name="Sheng Y."/>
            <person name="Liu T."/>
            <person name="Pan Y."/>
            <person name="Xia L."/>
            <person name="Li J."/>
            <person name="Zhao F."/>
            <person name="Cao W."/>
        </authorList>
    </citation>
    <scope>NUCLEOTIDE SEQUENCE</scope>
    <source>
        <strain evidence="1">Hyas-2018</strain>
    </source>
</reference>
<accession>A0ACB7S8S3</accession>
<dbReference type="EMBL" id="CM023485">
    <property type="protein sequence ID" value="KAH6930063.1"/>
    <property type="molecule type" value="Genomic_DNA"/>
</dbReference>
<evidence type="ECO:0000313" key="2">
    <source>
        <dbReference type="Proteomes" id="UP000821845"/>
    </source>
</evidence>
<gene>
    <name evidence="1" type="ORF">HPB50_008754</name>
</gene>
<dbReference type="Proteomes" id="UP000821845">
    <property type="component" value="Chromosome 5"/>
</dbReference>
<evidence type="ECO:0000313" key="1">
    <source>
        <dbReference type="EMBL" id="KAH6930063.1"/>
    </source>
</evidence>
<comment type="caution">
    <text evidence="1">The sequence shown here is derived from an EMBL/GenBank/DDBJ whole genome shotgun (WGS) entry which is preliminary data.</text>
</comment>
<name>A0ACB7S8S3_HYAAI</name>
<sequence length="220" mass="23245">MATYARSSLFEQPAAAAAANQLACRTNRTHRARPEGRGSARHSAPCYLSSNVRRSSPRGESQVTPLVAARQSGNGSRRNFAPLSSAQLPGVAAASRDSSTRSGGGGGRDESAGASIPPRSTEKWSPPPPAEPWGALAAPVTGLTAGLTPTRLPGRLAPSQGTAFSAPEPGIIAPTSSRDPRMYFDAHTHAEQRRQDEGAKVSIVLFSHLGIERRRYPRCR</sequence>
<proteinExistence type="predicted"/>
<protein>
    <submittedName>
        <fullName evidence="1">Uncharacterized protein</fullName>
    </submittedName>
</protein>